<accession>A0ABU0ZG87</accession>
<protein>
    <submittedName>
        <fullName evidence="2">Uncharacterized protein</fullName>
    </submittedName>
</protein>
<evidence type="ECO:0000256" key="1">
    <source>
        <dbReference type="SAM" id="MobiDB-lite"/>
    </source>
</evidence>
<sequence>MSDSRERDDKRLSDEPNEAGFAGGATTPQAVPEDRGTQEAERIAIPGDDLTSAVSGAISGATERDRQDERSTEDR</sequence>
<proteinExistence type="predicted"/>
<evidence type="ECO:0000313" key="3">
    <source>
        <dbReference type="Proteomes" id="UP001230908"/>
    </source>
</evidence>
<dbReference type="RefSeq" id="WP_308713339.1">
    <property type="nucleotide sequence ID" value="NZ_JAVHUY010000013.1"/>
</dbReference>
<organism evidence="2 3">
    <name type="scientific">Phytohabitans maris</name>
    <dbReference type="NCBI Taxonomy" id="3071409"/>
    <lineage>
        <taxon>Bacteria</taxon>
        <taxon>Bacillati</taxon>
        <taxon>Actinomycetota</taxon>
        <taxon>Actinomycetes</taxon>
        <taxon>Micromonosporales</taxon>
        <taxon>Micromonosporaceae</taxon>
    </lineage>
</organism>
<dbReference type="Proteomes" id="UP001230908">
    <property type="component" value="Unassembled WGS sequence"/>
</dbReference>
<gene>
    <name evidence="2" type="ORF">RB614_16290</name>
</gene>
<feature type="region of interest" description="Disordered" evidence="1">
    <location>
        <begin position="1"/>
        <end position="75"/>
    </location>
</feature>
<name>A0ABU0ZG87_9ACTN</name>
<dbReference type="EMBL" id="JAVHUY010000013">
    <property type="protein sequence ID" value="MDQ7906073.1"/>
    <property type="molecule type" value="Genomic_DNA"/>
</dbReference>
<comment type="caution">
    <text evidence="2">The sequence shown here is derived from an EMBL/GenBank/DDBJ whole genome shotgun (WGS) entry which is preliminary data.</text>
</comment>
<feature type="compositionally biased region" description="Basic and acidic residues" evidence="1">
    <location>
        <begin position="1"/>
        <end position="14"/>
    </location>
</feature>
<evidence type="ECO:0000313" key="2">
    <source>
        <dbReference type="EMBL" id="MDQ7906073.1"/>
    </source>
</evidence>
<keyword evidence="3" id="KW-1185">Reference proteome</keyword>
<feature type="compositionally biased region" description="Basic and acidic residues" evidence="1">
    <location>
        <begin position="32"/>
        <end position="42"/>
    </location>
</feature>
<feature type="compositionally biased region" description="Basic and acidic residues" evidence="1">
    <location>
        <begin position="62"/>
        <end position="75"/>
    </location>
</feature>
<reference evidence="2 3" key="1">
    <citation type="submission" date="2023-08" db="EMBL/GenBank/DDBJ databases">
        <title>Phytohabitans sansha sp. nov., isolated from marine sediment.</title>
        <authorList>
            <person name="Zhao Y."/>
            <person name="Yi K."/>
        </authorList>
    </citation>
    <scope>NUCLEOTIDE SEQUENCE [LARGE SCALE GENOMIC DNA]</scope>
    <source>
        <strain evidence="2 3">ZYX-F-186</strain>
    </source>
</reference>